<dbReference type="AlphaFoldDB" id="A0AAD7EKC5"/>
<evidence type="ECO:0000256" key="5">
    <source>
        <dbReference type="SAM" id="MobiDB-lite"/>
    </source>
</evidence>
<feature type="compositionally biased region" description="Basic and acidic residues" evidence="5">
    <location>
        <begin position="512"/>
        <end position="526"/>
    </location>
</feature>
<dbReference type="EMBL" id="JARIHO010000033">
    <property type="protein sequence ID" value="KAJ7334182.1"/>
    <property type="molecule type" value="Genomic_DNA"/>
</dbReference>
<evidence type="ECO:0000256" key="1">
    <source>
        <dbReference type="ARBA" id="ARBA00022723"/>
    </source>
</evidence>
<name>A0AAD7EKC5_9AGAR</name>
<evidence type="ECO:0000256" key="3">
    <source>
        <dbReference type="ARBA" id="ARBA00022833"/>
    </source>
</evidence>
<reference evidence="7" key="1">
    <citation type="submission" date="2023-03" db="EMBL/GenBank/DDBJ databases">
        <title>Massive genome expansion in bonnet fungi (Mycena s.s.) driven by repeated elements and novel gene families across ecological guilds.</title>
        <authorList>
            <consortium name="Lawrence Berkeley National Laboratory"/>
            <person name="Harder C.B."/>
            <person name="Miyauchi S."/>
            <person name="Viragh M."/>
            <person name="Kuo A."/>
            <person name="Thoen E."/>
            <person name="Andreopoulos B."/>
            <person name="Lu D."/>
            <person name="Skrede I."/>
            <person name="Drula E."/>
            <person name="Henrissat B."/>
            <person name="Morin E."/>
            <person name="Kohler A."/>
            <person name="Barry K."/>
            <person name="LaButti K."/>
            <person name="Morin E."/>
            <person name="Salamov A."/>
            <person name="Lipzen A."/>
            <person name="Mereny Z."/>
            <person name="Hegedus B."/>
            <person name="Baldrian P."/>
            <person name="Stursova M."/>
            <person name="Weitz H."/>
            <person name="Taylor A."/>
            <person name="Grigoriev I.V."/>
            <person name="Nagy L.G."/>
            <person name="Martin F."/>
            <person name="Kauserud H."/>
        </authorList>
    </citation>
    <scope>NUCLEOTIDE SEQUENCE</scope>
    <source>
        <strain evidence="7">CBHHK002</strain>
    </source>
</reference>
<dbReference type="InterPro" id="IPR002893">
    <property type="entry name" value="Znf_MYND"/>
</dbReference>
<feature type="region of interest" description="Disordered" evidence="5">
    <location>
        <begin position="512"/>
        <end position="539"/>
    </location>
</feature>
<feature type="domain" description="MYND-type" evidence="6">
    <location>
        <begin position="406"/>
        <end position="451"/>
    </location>
</feature>
<dbReference type="PROSITE" id="PS50865">
    <property type="entry name" value="ZF_MYND_2"/>
    <property type="match status" value="1"/>
</dbReference>
<evidence type="ECO:0000256" key="2">
    <source>
        <dbReference type="ARBA" id="ARBA00022771"/>
    </source>
</evidence>
<accession>A0AAD7EKC5</accession>
<evidence type="ECO:0000313" key="8">
    <source>
        <dbReference type="Proteomes" id="UP001218218"/>
    </source>
</evidence>
<proteinExistence type="predicted"/>
<keyword evidence="1" id="KW-0479">Metal-binding</keyword>
<dbReference type="SUPFAM" id="SSF144232">
    <property type="entry name" value="HIT/MYND zinc finger-like"/>
    <property type="match status" value="1"/>
</dbReference>
<protein>
    <recommendedName>
        <fullName evidence="6">MYND-type domain-containing protein</fullName>
    </recommendedName>
</protein>
<evidence type="ECO:0000313" key="7">
    <source>
        <dbReference type="EMBL" id="KAJ7334182.1"/>
    </source>
</evidence>
<comment type="caution">
    <text evidence="7">The sequence shown here is derived from an EMBL/GenBank/DDBJ whole genome shotgun (WGS) entry which is preliminary data.</text>
</comment>
<keyword evidence="8" id="KW-1185">Reference proteome</keyword>
<evidence type="ECO:0000256" key="4">
    <source>
        <dbReference type="PROSITE-ProRule" id="PRU00134"/>
    </source>
</evidence>
<dbReference type="Pfam" id="PF01753">
    <property type="entry name" value="zf-MYND"/>
    <property type="match status" value="1"/>
</dbReference>
<organism evidence="7 8">
    <name type="scientific">Mycena albidolilacea</name>
    <dbReference type="NCBI Taxonomy" id="1033008"/>
    <lineage>
        <taxon>Eukaryota</taxon>
        <taxon>Fungi</taxon>
        <taxon>Dikarya</taxon>
        <taxon>Basidiomycota</taxon>
        <taxon>Agaricomycotina</taxon>
        <taxon>Agaricomycetes</taxon>
        <taxon>Agaricomycetidae</taxon>
        <taxon>Agaricales</taxon>
        <taxon>Marasmiineae</taxon>
        <taxon>Mycenaceae</taxon>
        <taxon>Mycena</taxon>
    </lineage>
</organism>
<dbReference type="Proteomes" id="UP001218218">
    <property type="component" value="Unassembled WGS sequence"/>
</dbReference>
<keyword evidence="2 4" id="KW-0863">Zinc-finger</keyword>
<keyword evidence="3" id="KW-0862">Zinc</keyword>
<dbReference type="GO" id="GO:0008270">
    <property type="term" value="F:zinc ion binding"/>
    <property type="evidence" value="ECO:0007669"/>
    <property type="project" value="UniProtKB-KW"/>
</dbReference>
<dbReference type="Gene3D" id="6.10.140.2220">
    <property type="match status" value="1"/>
</dbReference>
<sequence length="539" mass="60331">MYPTKIDLKAIKRFNTLPRRPRSPSGLVGNHWHFDLRFVYLEPPGHILFLIQPESTYIYTGRLPLGIPNKSQTLLFFPESGAEAAPEVAKALIHAFLDGFGIHQFDPKPPAPYAPWSLSTEDRELAAEVEKEFRRLGVREELCNIKATKAHVKTADKAFTQFWLTMIQGLSLPTPLMQAMVPPEGINFSVFKPRPWGEEETPDEMERALKYAQMFHRVDVKARQLPNSQVSAQMLEKTQAAMEFLESKSSEEAQKEADAGSDAAALDYAVRIQCNIGVKPNRSLHRYYLMRVIQSDTATKEQKSQAHGLLIDWFTSSAADSIFARYMFAAAHHANQSIILVGDASPAVLWFGLRILEPHAKNVLALNAQYKALWLALDKRHQEISKEQEKAEKKREKNSNRYICAAPSCYIQASKGAGLLRCAGACDPAVKPSYCSKECQRVDWKNHKPFCKHGAPCSILTKERDLPAVSQGESGDVLTIPIAGPDGRPMMLSTSTMSPEMLKMVQAWSLGEKPEGGNKTLDELMSKSKSKSSRFEEID</sequence>
<evidence type="ECO:0000259" key="6">
    <source>
        <dbReference type="PROSITE" id="PS50865"/>
    </source>
</evidence>
<gene>
    <name evidence="7" type="ORF">DFH08DRAFT_301269</name>
</gene>